<dbReference type="GO" id="GO:0046982">
    <property type="term" value="F:protein heterodimerization activity"/>
    <property type="evidence" value="ECO:0007669"/>
    <property type="project" value="InterPro"/>
</dbReference>
<evidence type="ECO:0000313" key="5">
    <source>
        <dbReference type="EMBL" id="OAY38109.1"/>
    </source>
</evidence>
<sequence length="233" mass="26625">MAPKGKRGKKKVLGTVLRSSKRVIKETVKIAVFEGDTQESTQEDQNGDTEELPENEPLVVRTIPVEERVEEEEEAQTIEVSVKKPKEEKRKQEKIETHEEKQEPAKTTKTKKRTQEEKGQEKKRRRRRRRGVEEGGEGYKRYVFRVLKQVHPELRISSMAMSVINSLMKDMFERIADEAAKLSQHSHKMTLSSREIQGAVKLVLPGELGRHAIAEGSKAVTNYMSYEAKGSKA</sequence>
<dbReference type="GO" id="GO:0005634">
    <property type="term" value="C:nucleus"/>
    <property type="evidence" value="ECO:0007669"/>
    <property type="project" value="UniProtKB-ARBA"/>
</dbReference>
<dbReference type="GO" id="GO:0000786">
    <property type="term" value="C:nucleosome"/>
    <property type="evidence" value="ECO:0007669"/>
    <property type="project" value="InterPro"/>
</dbReference>
<dbReference type="OMA" id="ANDQETQ"/>
<proteinExistence type="inferred from homology"/>
<dbReference type="PRINTS" id="PR00621">
    <property type="entry name" value="HISTONEH2B"/>
</dbReference>
<dbReference type="PANTHER" id="PTHR23428">
    <property type="entry name" value="HISTONE H2B"/>
    <property type="match status" value="1"/>
</dbReference>
<feature type="region of interest" description="Disordered" evidence="3">
    <location>
        <begin position="32"/>
        <end position="133"/>
    </location>
</feature>
<dbReference type="InterPro" id="IPR000558">
    <property type="entry name" value="Histone_H2B"/>
</dbReference>
<comment type="caution">
    <text evidence="5">The sequence shown here is derived from an EMBL/GenBank/DDBJ whole genome shotgun (WGS) entry which is preliminary data.</text>
</comment>
<dbReference type="EMBL" id="CM004397">
    <property type="protein sequence ID" value="OAY38109.1"/>
    <property type="molecule type" value="Genomic_DNA"/>
</dbReference>
<keyword evidence="6" id="KW-1185">Reference proteome</keyword>
<evidence type="ECO:0000313" key="6">
    <source>
        <dbReference type="Proteomes" id="UP000091857"/>
    </source>
</evidence>
<comment type="similarity">
    <text evidence="2">Belongs to the histone H2B family.</text>
</comment>
<dbReference type="Gene3D" id="1.10.20.10">
    <property type="entry name" value="Histone, subunit A"/>
    <property type="match status" value="1"/>
</dbReference>
<dbReference type="FunFam" id="1.10.20.10:FF:000043">
    <property type="entry name" value="Histone H2B"/>
    <property type="match status" value="1"/>
</dbReference>
<dbReference type="InterPro" id="IPR007125">
    <property type="entry name" value="H2A/H2B/H3"/>
</dbReference>
<evidence type="ECO:0000256" key="1">
    <source>
        <dbReference type="ARBA" id="ARBA00002001"/>
    </source>
</evidence>
<feature type="domain" description="Core Histone H2A/H2B/H3" evidence="4">
    <location>
        <begin position="120"/>
        <end position="202"/>
    </location>
</feature>
<dbReference type="GO" id="GO:0030527">
    <property type="term" value="F:structural constituent of chromatin"/>
    <property type="evidence" value="ECO:0007669"/>
    <property type="project" value="InterPro"/>
</dbReference>
<evidence type="ECO:0000256" key="3">
    <source>
        <dbReference type="SAM" id="MobiDB-lite"/>
    </source>
</evidence>
<reference evidence="6" key="1">
    <citation type="journal article" date="2016" name="Nat. Biotechnol.">
        <title>Sequencing wild and cultivated cassava and related species reveals extensive interspecific hybridization and genetic diversity.</title>
        <authorList>
            <person name="Bredeson J.V."/>
            <person name="Lyons J.B."/>
            <person name="Prochnik S.E."/>
            <person name="Wu G.A."/>
            <person name="Ha C.M."/>
            <person name="Edsinger-Gonzales E."/>
            <person name="Grimwood J."/>
            <person name="Schmutz J."/>
            <person name="Rabbi I.Y."/>
            <person name="Egesi C."/>
            <person name="Nauluvula P."/>
            <person name="Lebot V."/>
            <person name="Ndunguru J."/>
            <person name="Mkamilo G."/>
            <person name="Bart R.S."/>
            <person name="Setter T.L."/>
            <person name="Gleadow R.M."/>
            <person name="Kulakow P."/>
            <person name="Ferguson M.E."/>
            <person name="Rounsley S."/>
            <person name="Rokhsar D.S."/>
        </authorList>
    </citation>
    <scope>NUCLEOTIDE SEQUENCE [LARGE SCALE GENOMIC DNA]</scope>
    <source>
        <strain evidence="6">cv. AM560-2</strain>
    </source>
</reference>
<dbReference type="AlphaFoldDB" id="A0A2C9V1K5"/>
<dbReference type="SMART" id="SM00427">
    <property type="entry name" value="H2B"/>
    <property type="match status" value="1"/>
</dbReference>
<name>A0A2C9V1K5_MANES</name>
<dbReference type="Gramene" id="Manes.11G153401.2.v8.1">
    <property type="protein sequence ID" value="Manes.11G153401.2.v8.1.CDS.1"/>
    <property type="gene ID" value="Manes.11G153401.v8.1"/>
</dbReference>
<dbReference type="SUPFAM" id="SSF47113">
    <property type="entry name" value="Histone-fold"/>
    <property type="match status" value="1"/>
</dbReference>
<dbReference type="InterPro" id="IPR009072">
    <property type="entry name" value="Histone-fold"/>
</dbReference>
<feature type="compositionally biased region" description="Basic and acidic residues" evidence="3">
    <location>
        <begin position="81"/>
        <end position="106"/>
    </location>
</feature>
<feature type="compositionally biased region" description="Basic residues" evidence="3">
    <location>
        <begin position="121"/>
        <end position="130"/>
    </location>
</feature>
<dbReference type="GO" id="GO:0003677">
    <property type="term" value="F:DNA binding"/>
    <property type="evidence" value="ECO:0007669"/>
    <property type="project" value="InterPro"/>
</dbReference>
<dbReference type="STRING" id="3983.A0A2C9V1K5"/>
<gene>
    <name evidence="5" type="ORF">MANES_11G153401v8</name>
</gene>
<evidence type="ECO:0000259" key="4">
    <source>
        <dbReference type="Pfam" id="PF00125"/>
    </source>
</evidence>
<feature type="compositionally biased region" description="Acidic residues" evidence="3">
    <location>
        <begin position="41"/>
        <end position="54"/>
    </location>
</feature>
<protein>
    <recommendedName>
        <fullName evidence="4">Core Histone H2A/H2B/H3 domain-containing protein</fullName>
    </recommendedName>
</protein>
<organism evidence="5 6">
    <name type="scientific">Manihot esculenta</name>
    <name type="common">Cassava</name>
    <name type="synonym">Jatropha manihot</name>
    <dbReference type="NCBI Taxonomy" id="3983"/>
    <lineage>
        <taxon>Eukaryota</taxon>
        <taxon>Viridiplantae</taxon>
        <taxon>Streptophyta</taxon>
        <taxon>Embryophyta</taxon>
        <taxon>Tracheophyta</taxon>
        <taxon>Spermatophyta</taxon>
        <taxon>Magnoliopsida</taxon>
        <taxon>eudicotyledons</taxon>
        <taxon>Gunneridae</taxon>
        <taxon>Pentapetalae</taxon>
        <taxon>rosids</taxon>
        <taxon>fabids</taxon>
        <taxon>Malpighiales</taxon>
        <taxon>Euphorbiaceae</taxon>
        <taxon>Crotonoideae</taxon>
        <taxon>Manihoteae</taxon>
        <taxon>Manihot</taxon>
    </lineage>
</organism>
<dbReference type="Proteomes" id="UP000091857">
    <property type="component" value="Chromosome 11"/>
</dbReference>
<accession>A0A2C9V1K5</accession>
<evidence type="ECO:0000256" key="2">
    <source>
        <dbReference type="ARBA" id="ARBA00006846"/>
    </source>
</evidence>
<comment type="function">
    <text evidence="1">Core component of nucleosome. Nucleosomes wrap and compact DNA into chromatin, limiting DNA accessibility to the cellular machineries which require DNA as a template. Histones thereby play a central role in transcription regulation, DNA repair, DNA replication and chromosomal stability. DNA accessibility is regulated via a complex set of post-translational modifications of histones, also called histone code, and nucleosome remodeling.</text>
</comment>
<dbReference type="CDD" id="cd22910">
    <property type="entry name" value="HFD_H2B"/>
    <property type="match status" value="1"/>
</dbReference>
<dbReference type="Pfam" id="PF00125">
    <property type="entry name" value="Histone"/>
    <property type="match status" value="1"/>
</dbReference>
<dbReference type="OrthoDB" id="851255at2759"/>